<keyword evidence="2" id="KW-1185">Reference proteome</keyword>
<comment type="caution">
    <text evidence="1">The sequence shown here is derived from an EMBL/GenBank/DDBJ whole genome shotgun (WGS) entry which is preliminary data.</text>
</comment>
<dbReference type="Proteomes" id="UP000248198">
    <property type="component" value="Unassembled WGS sequence"/>
</dbReference>
<evidence type="ECO:0000313" key="2">
    <source>
        <dbReference type="Proteomes" id="UP000248198"/>
    </source>
</evidence>
<dbReference type="RefSeq" id="WP_110831386.1">
    <property type="nucleotide sequence ID" value="NZ_QKLU01000004.1"/>
</dbReference>
<gene>
    <name evidence="1" type="ORF">B0O44_104422</name>
</gene>
<organism evidence="1 2">
    <name type="scientific">Pedobacter nutrimenti</name>
    <dbReference type="NCBI Taxonomy" id="1241337"/>
    <lineage>
        <taxon>Bacteria</taxon>
        <taxon>Pseudomonadati</taxon>
        <taxon>Bacteroidota</taxon>
        <taxon>Sphingobacteriia</taxon>
        <taxon>Sphingobacteriales</taxon>
        <taxon>Sphingobacteriaceae</taxon>
        <taxon>Pedobacter</taxon>
    </lineage>
</organism>
<reference evidence="1 2" key="1">
    <citation type="submission" date="2018-06" db="EMBL/GenBank/DDBJ databases">
        <title>Genomic Encyclopedia of Archaeal and Bacterial Type Strains, Phase II (KMG-II): from individual species to whole genera.</title>
        <authorList>
            <person name="Goeker M."/>
        </authorList>
    </citation>
    <scope>NUCLEOTIDE SEQUENCE [LARGE SCALE GENOMIC DNA]</scope>
    <source>
        <strain evidence="1 2">DSM 27372</strain>
    </source>
</reference>
<dbReference type="EMBL" id="QKLU01000004">
    <property type="protein sequence ID" value="PYF74251.1"/>
    <property type="molecule type" value="Genomic_DNA"/>
</dbReference>
<protein>
    <submittedName>
        <fullName evidence="1">Uncharacterized protein</fullName>
    </submittedName>
</protein>
<sequence>MSELQQKIKQNKVFDKIFKENMQANLPGIIEHVLLLRITWSEELKDDVQHTQERKFKIWKYSIIVSANEFFNIEKDLVYIMKKDKGYFDGFMDGNHKKALDIALEMKKDGMPLDMIAKFTGLYPSEIESLEM</sequence>
<dbReference type="OrthoDB" id="714214at2"/>
<evidence type="ECO:0000313" key="1">
    <source>
        <dbReference type="EMBL" id="PYF74251.1"/>
    </source>
</evidence>
<proteinExistence type="predicted"/>
<name>A0A318UDG0_9SPHI</name>
<dbReference type="AlphaFoldDB" id="A0A318UDG0"/>
<accession>A0A318UDG0</accession>